<dbReference type="GO" id="GO:0008081">
    <property type="term" value="F:phosphoric diester hydrolase activity"/>
    <property type="evidence" value="ECO:0007669"/>
    <property type="project" value="InterPro"/>
</dbReference>
<dbReference type="PANTHER" id="PTHR13593:SF113">
    <property type="entry name" value="SI:DKEY-266F7.9"/>
    <property type="match status" value="1"/>
</dbReference>
<protein>
    <submittedName>
        <fullName evidence="1">Uncharacterized protein</fullName>
    </submittedName>
</protein>
<dbReference type="Proteomes" id="UP000694621">
    <property type="component" value="Unplaced"/>
</dbReference>
<organism evidence="1 2">
    <name type="scientific">Astyanax mexicanus</name>
    <name type="common">Blind cave fish</name>
    <name type="synonym">Astyanax fasciatus mexicanus</name>
    <dbReference type="NCBI Taxonomy" id="7994"/>
    <lineage>
        <taxon>Eukaryota</taxon>
        <taxon>Metazoa</taxon>
        <taxon>Chordata</taxon>
        <taxon>Craniata</taxon>
        <taxon>Vertebrata</taxon>
        <taxon>Euteleostomi</taxon>
        <taxon>Actinopterygii</taxon>
        <taxon>Neopterygii</taxon>
        <taxon>Teleostei</taxon>
        <taxon>Ostariophysi</taxon>
        <taxon>Characiformes</taxon>
        <taxon>Characoidei</taxon>
        <taxon>Acestrorhamphidae</taxon>
        <taxon>Acestrorhamphinae</taxon>
        <taxon>Astyanax</taxon>
    </lineage>
</organism>
<dbReference type="AlphaFoldDB" id="A0A8B9JK88"/>
<dbReference type="GO" id="GO:0006629">
    <property type="term" value="P:lipid metabolic process"/>
    <property type="evidence" value="ECO:0007669"/>
    <property type="project" value="InterPro"/>
</dbReference>
<dbReference type="InterPro" id="IPR051057">
    <property type="entry name" value="PI-PLC_domain"/>
</dbReference>
<dbReference type="SUPFAM" id="SSF51695">
    <property type="entry name" value="PLC-like phosphodiesterases"/>
    <property type="match status" value="1"/>
</dbReference>
<dbReference type="Gene3D" id="3.20.20.190">
    <property type="entry name" value="Phosphatidylinositol (PI) phosphodiesterase"/>
    <property type="match status" value="1"/>
</dbReference>
<evidence type="ECO:0000313" key="2">
    <source>
        <dbReference type="Proteomes" id="UP000694621"/>
    </source>
</evidence>
<evidence type="ECO:0000313" key="1">
    <source>
        <dbReference type="Ensembl" id="ENSAMXP00005022939.1"/>
    </source>
</evidence>
<accession>A0A8B9JK88</accession>
<dbReference type="PANTHER" id="PTHR13593">
    <property type="match status" value="1"/>
</dbReference>
<dbReference type="Ensembl" id="ENSAMXT00005025339.1">
    <property type="protein sequence ID" value="ENSAMXP00005022939.1"/>
    <property type="gene ID" value="ENSAMXG00005011821.1"/>
</dbReference>
<dbReference type="InterPro" id="IPR017946">
    <property type="entry name" value="PLC-like_Pdiesterase_TIM-brl"/>
</dbReference>
<sequence>TLHPHHVNLDWMKCIPDAQSLSAVSIPGTDQSLKEGGVNPYRNFQVWKLSNQLFAGVRFFDMTVYIQFGTLYIENNGMINLEKFAHTVNELQIFLRDKKSETVLLRLTGNAKAISLAKKMLSEGTVIDLWKDKNIPKMGEARGKIVLIQSPDFNWGLPINAKVLTTKDKVAQMQANIKSASEHCQNEMMLTDTGAKGQYEKPRTVAEKLNKQLDDYLLSLLHLKKQPSCIGIIAMDFPGPKLIQQIIFLSCHSGTGSNEPDTDVSPPQHFSLSQCSVASVSYVAIVASFAPQNGSSEPTNGKLKFIYKLYSNKLKQIKLLTSFNTLYQLLHQLPNTDNKG</sequence>
<reference evidence="1" key="1">
    <citation type="submission" date="2025-08" db="UniProtKB">
        <authorList>
            <consortium name="Ensembl"/>
        </authorList>
    </citation>
    <scope>IDENTIFICATION</scope>
</reference>
<proteinExistence type="predicted"/>
<name>A0A8B9JK88_ASTMX</name>